<evidence type="ECO:0000313" key="3">
    <source>
        <dbReference type="Proteomes" id="UP001178277"/>
    </source>
</evidence>
<dbReference type="EMBL" id="JAUUTP010000049">
    <property type="protein sequence ID" value="MDP1421734.1"/>
    <property type="molecule type" value="Genomic_DNA"/>
</dbReference>
<feature type="transmembrane region" description="Helical" evidence="1">
    <location>
        <begin position="29"/>
        <end position="48"/>
    </location>
</feature>
<feature type="transmembrane region" description="Helical" evidence="1">
    <location>
        <begin position="7"/>
        <end position="23"/>
    </location>
</feature>
<keyword evidence="1" id="KW-1133">Transmembrane helix</keyword>
<evidence type="ECO:0000313" key="2">
    <source>
        <dbReference type="EMBL" id="MDP1421734.1"/>
    </source>
</evidence>
<protein>
    <submittedName>
        <fullName evidence="2">Uncharacterized protein</fullName>
    </submittedName>
</protein>
<accession>A0AA90NXL3</accession>
<keyword evidence="1" id="KW-0472">Membrane</keyword>
<dbReference type="RefSeq" id="WP_305162729.1">
    <property type="nucleotide sequence ID" value="NZ_JAUUTP010000049.1"/>
</dbReference>
<keyword evidence="1" id="KW-0812">Transmembrane</keyword>
<evidence type="ECO:0000256" key="1">
    <source>
        <dbReference type="SAM" id="Phobius"/>
    </source>
</evidence>
<sequence length="50" mass="5240">MNKNKVLLIGLIGFSFFLTGLIISQWTVAGAVIGIGGGFIMGISSYLFSS</sequence>
<proteinExistence type="predicted"/>
<organism evidence="2 3">
    <name type="scientific">Peribacillus simplex</name>
    <dbReference type="NCBI Taxonomy" id="1478"/>
    <lineage>
        <taxon>Bacteria</taxon>
        <taxon>Bacillati</taxon>
        <taxon>Bacillota</taxon>
        <taxon>Bacilli</taxon>
        <taxon>Bacillales</taxon>
        <taxon>Bacillaceae</taxon>
        <taxon>Peribacillus</taxon>
    </lineage>
</organism>
<comment type="caution">
    <text evidence="2">The sequence shown here is derived from an EMBL/GenBank/DDBJ whole genome shotgun (WGS) entry which is preliminary data.</text>
</comment>
<dbReference type="AlphaFoldDB" id="A0AA90NXL3"/>
<name>A0AA90NXL3_9BACI</name>
<reference evidence="2" key="1">
    <citation type="submission" date="2023-07" db="EMBL/GenBank/DDBJ databases">
        <title>Murine gut Bacillus species.</title>
        <authorList>
            <person name="Gutman E."/>
            <person name="Hashuel R."/>
            <person name="Litvak Y."/>
        </authorList>
    </citation>
    <scope>NUCLEOTIDE SEQUENCE</scope>
    <source>
        <strain evidence="2">RU283</strain>
    </source>
</reference>
<gene>
    <name evidence="2" type="ORF">Q8G35_26060</name>
</gene>
<dbReference type="Proteomes" id="UP001178277">
    <property type="component" value="Unassembled WGS sequence"/>
</dbReference>